<gene>
    <name evidence="2" type="ORF">g.14229</name>
</gene>
<dbReference type="Gene3D" id="3.50.50.60">
    <property type="entry name" value="FAD/NAD(P)-binding domain"/>
    <property type="match status" value="1"/>
</dbReference>
<dbReference type="GO" id="GO:0016491">
    <property type="term" value="F:oxidoreductase activity"/>
    <property type="evidence" value="ECO:0007669"/>
    <property type="project" value="InterPro"/>
</dbReference>
<feature type="domain" description="Amine oxidase" evidence="1">
    <location>
        <begin position="57"/>
        <end position="469"/>
    </location>
</feature>
<dbReference type="InterPro" id="IPR036188">
    <property type="entry name" value="FAD/NAD-bd_sf"/>
</dbReference>
<evidence type="ECO:0000313" key="2">
    <source>
        <dbReference type="EMBL" id="JAT67954.1"/>
    </source>
</evidence>
<evidence type="ECO:0000259" key="1">
    <source>
        <dbReference type="Pfam" id="PF01593"/>
    </source>
</evidence>
<dbReference type="Pfam" id="PF01593">
    <property type="entry name" value="Amino_oxidase"/>
    <property type="match status" value="1"/>
</dbReference>
<dbReference type="Gene3D" id="3.90.660.20">
    <property type="entry name" value="Protoporphyrinogen oxidase, mitochondrial, domain 2"/>
    <property type="match status" value="1"/>
</dbReference>
<accession>A0A1D1ZLU3</accession>
<sequence>MPHCTVIPHAMHAVSPMRGMWLTSATLVRARHVPHAVGKPALQRPGGDPVVIIGAGLAGLNAALTLEAAGRECVVLEAQDGVGGRVRTDRHEGFLLDRGFQIFLTSYPEAQRLLDYDSLELHPFFNGAVVRTADGAMHTVADPFRHPVPGLLSLLNPVGSPLDKLRVGLLRLRTQLTGAQSLLATSQETTTLERLQAEGFSDVMIDAFFRPFLGGIFFDTGLQTSSRLLLYVLCMLASGSNCLPASGIGAIPEQLAARLRAPALRLNTRVQGLTPGSGSWEVKLGGGETLHAPAAIVATEGPAARQLLGARLAPNPSAEGPGVGSICLYFAMDGNPPRSGPYLFLNGDTRTGLVNNLCFPSEVVPGYAPEGQSLASVSVIGDHADLDDAALEKRVRGQLSSWFGGAEVDRWRHLRTYRIPFSQPGQRPPSDFSRPAKLGEGLFVCGDHRSHATFDGALTSGRLAAEALLHETS</sequence>
<protein>
    <recommendedName>
        <fullName evidence="1">Amine oxidase domain-containing protein</fullName>
    </recommendedName>
</protein>
<name>A0A1D1ZLU3_AUXPR</name>
<dbReference type="PANTHER" id="PTHR42841">
    <property type="entry name" value="AMINE OXIDASE"/>
    <property type="match status" value="1"/>
</dbReference>
<dbReference type="SUPFAM" id="SSF51905">
    <property type="entry name" value="FAD/NAD(P)-binding domain"/>
    <property type="match status" value="1"/>
</dbReference>
<organism evidence="2">
    <name type="scientific">Auxenochlorella protothecoides</name>
    <name type="common">Green microalga</name>
    <name type="synonym">Chlorella protothecoides</name>
    <dbReference type="NCBI Taxonomy" id="3075"/>
    <lineage>
        <taxon>Eukaryota</taxon>
        <taxon>Viridiplantae</taxon>
        <taxon>Chlorophyta</taxon>
        <taxon>core chlorophytes</taxon>
        <taxon>Trebouxiophyceae</taxon>
        <taxon>Chlorellales</taxon>
        <taxon>Chlorellaceae</taxon>
        <taxon>Auxenochlorella</taxon>
    </lineage>
</organism>
<dbReference type="Gene3D" id="1.10.3110.10">
    <property type="entry name" value="protoporphyrinogen ix oxidase, domain 3"/>
    <property type="match status" value="1"/>
</dbReference>
<dbReference type="InterPro" id="IPR002937">
    <property type="entry name" value="Amino_oxidase"/>
</dbReference>
<reference evidence="2" key="1">
    <citation type="submission" date="2015-08" db="EMBL/GenBank/DDBJ databases">
        <authorList>
            <person name="Babu N.S."/>
            <person name="Beckwith C.J."/>
            <person name="Beseler K.G."/>
            <person name="Brison A."/>
            <person name="Carone J.V."/>
            <person name="Caskin T.P."/>
            <person name="Diamond M."/>
            <person name="Durham M.E."/>
            <person name="Foxe J.M."/>
            <person name="Go M."/>
            <person name="Henderson B.A."/>
            <person name="Jones I.B."/>
            <person name="McGettigan J.A."/>
            <person name="Micheletti S.J."/>
            <person name="Nasrallah M.E."/>
            <person name="Ortiz D."/>
            <person name="Piller C.R."/>
            <person name="Privatt S.R."/>
            <person name="Schneider S.L."/>
            <person name="Sharp S."/>
            <person name="Smith T.C."/>
            <person name="Stanton J.D."/>
            <person name="Ullery H.E."/>
            <person name="Wilson R.J."/>
            <person name="Serrano M.G."/>
            <person name="Buck G."/>
            <person name="Lee V."/>
            <person name="Wang Y."/>
            <person name="Carvalho R."/>
            <person name="Voegtly L."/>
            <person name="Shi R."/>
            <person name="Duckworth R."/>
            <person name="Johnson A."/>
            <person name="Loviza R."/>
            <person name="Walstead R."/>
            <person name="Shah Z."/>
            <person name="Kiflezghi M."/>
            <person name="Wade K."/>
            <person name="Ball S.L."/>
            <person name="Bradley K.W."/>
            <person name="Asai D.J."/>
            <person name="Bowman C.A."/>
            <person name="Russell D.A."/>
            <person name="Pope W.H."/>
            <person name="Jacobs-Sera D."/>
            <person name="Hendrix R.W."/>
            <person name="Hatfull G.F."/>
        </authorList>
    </citation>
    <scope>NUCLEOTIDE SEQUENCE</scope>
</reference>
<dbReference type="AlphaFoldDB" id="A0A1D1ZLU3"/>
<dbReference type="EMBL" id="GDKF01010668">
    <property type="protein sequence ID" value="JAT67954.1"/>
    <property type="molecule type" value="Transcribed_RNA"/>
</dbReference>
<proteinExistence type="predicted"/>